<evidence type="ECO:0000259" key="4">
    <source>
        <dbReference type="Pfam" id="PF14870"/>
    </source>
</evidence>
<dbReference type="AlphaFoldDB" id="A0A5B9P6F7"/>
<protein>
    <submittedName>
        <fullName evidence="5">Ycf48-like protein</fullName>
    </submittedName>
</protein>
<evidence type="ECO:0000256" key="3">
    <source>
        <dbReference type="SAM" id="SignalP"/>
    </source>
</evidence>
<name>A0A5B9P6F7_9BACT</name>
<dbReference type="CDD" id="cd15482">
    <property type="entry name" value="Sialidase_non-viral"/>
    <property type="match status" value="1"/>
</dbReference>
<dbReference type="GO" id="GO:0015979">
    <property type="term" value="P:photosynthesis"/>
    <property type="evidence" value="ECO:0007669"/>
    <property type="project" value="UniProtKB-KW"/>
</dbReference>
<dbReference type="GO" id="GO:0009523">
    <property type="term" value="C:photosystem II"/>
    <property type="evidence" value="ECO:0007669"/>
    <property type="project" value="UniProtKB-KW"/>
</dbReference>
<evidence type="ECO:0000313" key="6">
    <source>
        <dbReference type="Proteomes" id="UP000322214"/>
    </source>
</evidence>
<evidence type="ECO:0000256" key="2">
    <source>
        <dbReference type="ARBA" id="ARBA00023276"/>
    </source>
</evidence>
<evidence type="ECO:0000256" key="1">
    <source>
        <dbReference type="ARBA" id="ARBA00022531"/>
    </source>
</evidence>
<organism evidence="5 6">
    <name type="scientific">Mariniblastus fucicola</name>
    <dbReference type="NCBI Taxonomy" id="980251"/>
    <lineage>
        <taxon>Bacteria</taxon>
        <taxon>Pseudomonadati</taxon>
        <taxon>Planctomycetota</taxon>
        <taxon>Planctomycetia</taxon>
        <taxon>Pirellulales</taxon>
        <taxon>Pirellulaceae</taxon>
        <taxon>Mariniblastus</taxon>
    </lineage>
</organism>
<feature type="chain" id="PRO_5023006289" evidence="3">
    <location>
        <begin position="20"/>
        <end position="367"/>
    </location>
</feature>
<dbReference type="InterPro" id="IPR028203">
    <property type="entry name" value="PSII_CF48-like_dom"/>
</dbReference>
<sequence length="367" mass="39351" precursor="true">MKTLATLILLAFITSPLFAQEKENIELAGSTTQRVVTSPWQAVDVGTDASFRGLHVVSDKVIWASGTKGTVIVSSDGGKTWRSRPVEGAEELDFRDIHAFDDGTAVIISSGDVAKIFRTTNGGRTWNSCGSKSGAFFDAISFWDHRYGIVMSDPINGRIWLARTKDGGKSWKSLHTDQLPITEKGEAGFAASGTNMCVVGEDLCFIGLGGTEEDQTRSSSRILISKDRGKSWSFGGPIPIERSPSSGIFSICFLDDRHGVAVGGNYLEADDTSSNYAVTRDGGKSWTTPSPRVAPSGYRSCVAAWKNGREVKLVAVGTNGTDMSTDLGDKWVRISNKGFNSVGFSDTGRTGWAVGPEGSVARWVLAK</sequence>
<dbReference type="KEGG" id="mff:MFFC18_00830"/>
<proteinExistence type="predicted"/>
<keyword evidence="1" id="KW-0602">Photosynthesis</keyword>
<keyword evidence="3" id="KW-0732">Signal</keyword>
<reference evidence="5 6" key="1">
    <citation type="submission" date="2019-08" db="EMBL/GenBank/DDBJ databases">
        <title>Deep-cultivation of Planctomycetes and their phenomic and genomic characterization uncovers novel biology.</title>
        <authorList>
            <person name="Wiegand S."/>
            <person name="Jogler M."/>
            <person name="Boedeker C."/>
            <person name="Pinto D."/>
            <person name="Vollmers J."/>
            <person name="Rivas-Marin E."/>
            <person name="Kohn T."/>
            <person name="Peeters S.H."/>
            <person name="Heuer A."/>
            <person name="Rast P."/>
            <person name="Oberbeckmann S."/>
            <person name="Bunk B."/>
            <person name="Jeske O."/>
            <person name="Meyerdierks A."/>
            <person name="Storesund J.E."/>
            <person name="Kallscheuer N."/>
            <person name="Luecker S."/>
            <person name="Lage O.M."/>
            <person name="Pohl T."/>
            <person name="Merkel B.J."/>
            <person name="Hornburger P."/>
            <person name="Mueller R.-W."/>
            <person name="Bruemmer F."/>
            <person name="Labrenz M."/>
            <person name="Spormann A.M."/>
            <person name="Op den Camp H."/>
            <person name="Overmann J."/>
            <person name="Amann R."/>
            <person name="Jetten M.S.M."/>
            <person name="Mascher T."/>
            <person name="Medema M.H."/>
            <person name="Devos D.P."/>
            <person name="Kaster A.-K."/>
            <person name="Ovreas L."/>
            <person name="Rohde M."/>
            <person name="Galperin M.Y."/>
            <person name="Jogler C."/>
        </authorList>
    </citation>
    <scope>NUCLEOTIDE SEQUENCE [LARGE SCALE GENOMIC DNA]</scope>
    <source>
        <strain evidence="5 6">FC18</strain>
    </source>
</reference>
<dbReference type="STRING" id="980251.GCA_001642875_03678"/>
<dbReference type="InterPro" id="IPR015943">
    <property type="entry name" value="WD40/YVTN_repeat-like_dom_sf"/>
</dbReference>
<dbReference type="Pfam" id="PF14870">
    <property type="entry name" value="PSII_BNR"/>
    <property type="match status" value="1"/>
</dbReference>
<dbReference type="Proteomes" id="UP000322214">
    <property type="component" value="Chromosome"/>
</dbReference>
<dbReference type="Gene3D" id="2.130.10.10">
    <property type="entry name" value="YVTN repeat-like/Quinoprotein amine dehydrogenase"/>
    <property type="match status" value="2"/>
</dbReference>
<feature type="signal peptide" evidence="3">
    <location>
        <begin position="1"/>
        <end position="19"/>
    </location>
</feature>
<dbReference type="EMBL" id="CP042912">
    <property type="protein sequence ID" value="QEG20236.1"/>
    <property type="molecule type" value="Genomic_DNA"/>
</dbReference>
<accession>A0A5B9P6F7</accession>
<dbReference type="RefSeq" id="WP_084417305.1">
    <property type="nucleotide sequence ID" value="NZ_CP042912.1"/>
</dbReference>
<keyword evidence="2" id="KW-0604">Photosystem II</keyword>
<feature type="domain" description="Photosynthesis system II assembly factor Ycf48/Hcf136-like" evidence="4">
    <location>
        <begin position="35"/>
        <end position="128"/>
    </location>
</feature>
<keyword evidence="6" id="KW-1185">Reference proteome</keyword>
<dbReference type="PANTHER" id="PTHR47199">
    <property type="entry name" value="PHOTOSYSTEM II STABILITY/ASSEMBLY FACTOR HCF136, CHLOROPLASTIC"/>
    <property type="match status" value="1"/>
</dbReference>
<dbReference type="PANTHER" id="PTHR47199:SF2">
    <property type="entry name" value="PHOTOSYSTEM II STABILITY_ASSEMBLY FACTOR HCF136, CHLOROPLASTIC"/>
    <property type="match status" value="1"/>
</dbReference>
<gene>
    <name evidence="5" type="primary">hcf136_1</name>
    <name evidence="5" type="ORF">MFFC18_00830</name>
</gene>
<dbReference type="OrthoDB" id="226401at2"/>
<dbReference type="SUPFAM" id="SSF110296">
    <property type="entry name" value="Oligoxyloglucan reducing end-specific cellobiohydrolase"/>
    <property type="match status" value="1"/>
</dbReference>
<evidence type="ECO:0000313" key="5">
    <source>
        <dbReference type="EMBL" id="QEG20236.1"/>
    </source>
</evidence>